<dbReference type="SUPFAM" id="SSF52172">
    <property type="entry name" value="CheY-like"/>
    <property type="match status" value="1"/>
</dbReference>
<accession>A0ABT3ILC5</accession>
<dbReference type="InterPro" id="IPR046947">
    <property type="entry name" value="LytR-like"/>
</dbReference>
<dbReference type="Pfam" id="PF00072">
    <property type="entry name" value="Response_reg"/>
    <property type="match status" value="1"/>
</dbReference>
<dbReference type="Proteomes" id="UP001207742">
    <property type="component" value="Unassembled WGS sequence"/>
</dbReference>
<dbReference type="Pfam" id="PF04397">
    <property type="entry name" value="LytTR"/>
    <property type="match status" value="1"/>
</dbReference>
<evidence type="ECO:0000313" key="4">
    <source>
        <dbReference type="EMBL" id="MCW3484767.1"/>
    </source>
</evidence>
<feature type="domain" description="HTH LytTR-type" evidence="3">
    <location>
        <begin position="151"/>
        <end position="257"/>
    </location>
</feature>
<evidence type="ECO:0000259" key="3">
    <source>
        <dbReference type="PROSITE" id="PS50930"/>
    </source>
</evidence>
<evidence type="ECO:0000256" key="1">
    <source>
        <dbReference type="PROSITE-ProRule" id="PRU00169"/>
    </source>
</evidence>
<dbReference type="PANTHER" id="PTHR37299">
    <property type="entry name" value="TRANSCRIPTIONAL REGULATOR-RELATED"/>
    <property type="match status" value="1"/>
</dbReference>
<dbReference type="GO" id="GO:0003677">
    <property type="term" value="F:DNA binding"/>
    <property type="evidence" value="ECO:0007669"/>
    <property type="project" value="UniProtKB-KW"/>
</dbReference>
<feature type="modified residue" description="4-aspartylphosphate" evidence="1">
    <location>
        <position position="63"/>
    </location>
</feature>
<comment type="caution">
    <text evidence="4">The sequence shown here is derived from an EMBL/GenBank/DDBJ whole genome shotgun (WGS) entry which is preliminary data.</text>
</comment>
<name>A0ABT3ILC5_9BACT</name>
<organism evidence="4 5">
    <name type="scientific">Chitinophaga nivalis</name>
    <dbReference type="NCBI Taxonomy" id="2991709"/>
    <lineage>
        <taxon>Bacteria</taxon>
        <taxon>Pseudomonadati</taxon>
        <taxon>Bacteroidota</taxon>
        <taxon>Chitinophagia</taxon>
        <taxon>Chitinophagales</taxon>
        <taxon>Chitinophagaceae</taxon>
        <taxon>Chitinophaga</taxon>
    </lineage>
</organism>
<dbReference type="SMART" id="SM00850">
    <property type="entry name" value="LytTR"/>
    <property type="match status" value="1"/>
</dbReference>
<keyword evidence="4" id="KW-0238">DNA-binding</keyword>
<proteinExistence type="predicted"/>
<evidence type="ECO:0000259" key="2">
    <source>
        <dbReference type="PROSITE" id="PS50110"/>
    </source>
</evidence>
<sequence length="263" mass="30310">MCHIPEKSINIIIIDDEKEACRNLGHLLQTYTDTAICIKGFACNTVEAEKLIRLHTPDAIFIDIEMPGENAFAFLQRLQPVDFEIIFVTAYDEYAVKAFKLNAIDYLLKPIDITELTNAVQKLKEKQQLKKLAAAGFPATPVPDKPRSNQITLRNHHQIEIVDFRQVMYIEANGNYSRIYFLRDHIERSIIMSHSIAEYEELLPATLFYRIHKSYLVNCMYIQKIQRAAIPTVTIAGKYKLPVGRRRYPGLLSYLKTNNFSDV</sequence>
<dbReference type="Gene3D" id="2.40.50.1020">
    <property type="entry name" value="LytTr DNA-binding domain"/>
    <property type="match status" value="1"/>
</dbReference>
<protein>
    <submittedName>
        <fullName evidence="4">LytTR family DNA-binding domain-containing protein</fullName>
    </submittedName>
</protein>
<evidence type="ECO:0000313" key="5">
    <source>
        <dbReference type="Proteomes" id="UP001207742"/>
    </source>
</evidence>
<dbReference type="InterPro" id="IPR007492">
    <property type="entry name" value="LytTR_DNA-bd_dom"/>
</dbReference>
<gene>
    <name evidence="4" type="ORF">OL497_12720</name>
</gene>
<keyword evidence="5" id="KW-1185">Reference proteome</keyword>
<dbReference type="SMART" id="SM00448">
    <property type="entry name" value="REC"/>
    <property type="match status" value="1"/>
</dbReference>
<dbReference type="InterPro" id="IPR011006">
    <property type="entry name" value="CheY-like_superfamily"/>
</dbReference>
<dbReference type="EMBL" id="JAPDNS010000001">
    <property type="protein sequence ID" value="MCW3484767.1"/>
    <property type="molecule type" value="Genomic_DNA"/>
</dbReference>
<dbReference type="Gene3D" id="3.40.50.2300">
    <property type="match status" value="1"/>
</dbReference>
<dbReference type="InterPro" id="IPR001789">
    <property type="entry name" value="Sig_transdc_resp-reg_receiver"/>
</dbReference>
<dbReference type="RefSeq" id="WP_264730623.1">
    <property type="nucleotide sequence ID" value="NZ_JAPDNR010000001.1"/>
</dbReference>
<keyword evidence="1" id="KW-0597">Phosphoprotein</keyword>
<dbReference type="PROSITE" id="PS50930">
    <property type="entry name" value="HTH_LYTTR"/>
    <property type="match status" value="1"/>
</dbReference>
<dbReference type="PROSITE" id="PS50110">
    <property type="entry name" value="RESPONSE_REGULATORY"/>
    <property type="match status" value="1"/>
</dbReference>
<feature type="domain" description="Response regulatory" evidence="2">
    <location>
        <begin position="10"/>
        <end position="124"/>
    </location>
</feature>
<dbReference type="PANTHER" id="PTHR37299:SF1">
    <property type="entry name" value="STAGE 0 SPORULATION PROTEIN A HOMOLOG"/>
    <property type="match status" value="1"/>
</dbReference>
<reference evidence="4 5" key="1">
    <citation type="submission" date="2022-10" db="EMBL/GenBank/DDBJ databases">
        <title>Chitinophaga nivalis PC15 sp. nov., isolated from Pyeongchang county, South Korea.</title>
        <authorList>
            <person name="Trinh H.N."/>
        </authorList>
    </citation>
    <scope>NUCLEOTIDE SEQUENCE [LARGE SCALE GENOMIC DNA]</scope>
    <source>
        <strain evidence="4 5">PC14</strain>
    </source>
</reference>